<dbReference type="EMBL" id="MAQB02000001">
    <property type="protein sequence ID" value="OFJ48771.1"/>
    <property type="molecule type" value="Genomic_DNA"/>
</dbReference>
<comment type="caution">
    <text evidence="1">The sequence shown here is derived from an EMBL/GenBank/DDBJ whole genome shotgun (WGS) entry which is preliminary data.</text>
</comment>
<evidence type="ECO:0000313" key="1">
    <source>
        <dbReference type="EMBL" id="OFJ48771.1"/>
    </source>
</evidence>
<name>A0A1E8PRC4_9BURK</name>
<sequence length="125" mass="14289">MSTDKVTNLTIFTTDWAKEDPRSVKAYLNGKGDGRVLWWNVNRWVHQHFRSKASLEKIMFCFHSRHQTLTLLNLEYRADVQDVAKEIQSEGVVAGIRFAISSACKTRLSEGSTYSQLSCHKDAKP</sequence>
<gene>
    <name evidence="1" type="ORF">BA896_007450</name>
</gene>
<dbReference type="Proteomes" id="UP000092634">
    <property type="component" value="Unassembled WGS sequence"/>
</dbReference>
<dbReference type="AlphaFoldDB" id="A0A1E8PRC4"/>
<proteinExistence type="predicted"/>
<organism evidence="1 2">
    <name type="scientific">Janthinobacterium lividum</name>
    <dbReference type="NCBI Taxonomy" id="29581"/>
    <lineage>
        <taxon>Bacteria</taxon>
        <taxon>Pseudomonadati</taxon>
        <taxon>Pseudomonadota</taxon>
        <taxon>Betaproteobacteria</taxon>
        <taxon>Burkholderiales</taxon>
        <taxon>Oxalobacteraceae</taxon>
        <taxon>Janthinobacterium</taxon>
    </lineage>
</organism>
<reference evidence="1 2" key="1">
    <citation type="submission" date="2016-10" db="EMBL/GenBank/DDBJ databases">
        <title>Updated version of Genome Assembly of Janthinobacterium lividum ERGS5:01.</title>
        <authorList>
            <person name="Kumar R."/>
            <person name="Acharya V."/>
            <person name="Singh D."/>
        </authorList>
    </citation>
    <scope>NUCLEOTIDE SEQUENCE [LARGE SCALE GENOMIC DNA]</scope>
    <source>
        <strain evidence="1 2">ERGS5:01</strain>
    </source>
</reference>
<evidence type="ECO:0000313" key="2">
    <source>
        <dbReference type="Proteomes" id="UP000092634"/>
    </source>
</evidence>
<accession>A0A1E8PRC4</accession>
<protein>
    <submittedName>
        <fullName evidence="1">Uncharacterized protein</fullName>
    </submittedName>
</protein>